<dbReference type="EMBL" id="PDET01000002">
    <property type="protein sequence ID" value="PRD16937.1"/>
    <property type="molecule type" value="Genomic_DNA"/>
</dbReference>
<dbReference type="GO" id="GO:0015031">
    <property type="term" value="P:protein transport"/>
    <property type="evidence" value="ECO:0007669"/>
    <property type="project" value="UniProtKB-KW"/>
</dbReference>
<proteinExistence type="inferred from homology"/>
<sequence length="139" mass="15356">MSLSSPFEDQSDALVNEINMTPFIDVMLVLLIVFMITLPVVNHAVKVELPRASVEEVTKDPQAIDISISADGELHWNKEAVSEAQLFTHLDGLASQEVVPNIRLFADQAVPYGRVAWVMANAQKRGLSKLDFVLQADKP</sequence>
<dbReference type="RefSeq" id="WP_105591520.1">
    <property type="nucleotide sequence ID" value="NZ_PDET01000002.1"/>
</dbReference>
<evidence type="ECO:0000256" key="8">
    <source>
        <dbReference type="SAM" id="Phobius"/>
    </source>
</evidence>
<gene>
    <name evidence="9" type="ORF">CQW29_04530</name>
</gene>
<dbReference type="InterPro" id="IPR003400">
    <property type="entry name" value="ExbD"/>
</dbReference>
<comment type="subcellular location">
    <subcellularLocation>
        <location evidence="1">Cell membrane</location>
        <topology evidence="1">Single-pass membrane protein</topology>
    </subcellularLocation>
    <subcellularLocation>
        <location evidence="7">Cell membrane</location>
        <topology evidence="7">Single-pass type II membrane protein</topology>
    </subcellularLocation>
</comment>
<evidence type="ECO:0000313" key="9">
    <source>
        <dbReference type="EMBL" id="PRD16937.1"/>
    </source>
</evidence>
<dbReference type="GO" id="GO:0005886">
    <property type="term" value="C:plasma membrane"/>
    <property type="evidence" value="ECO:0007669"/>
    <property type="project" value="UniProtKB-SubCell"/>
</dbReference>
<evidence type="ECO:0000256" key="5">
    <source>
        <dbReference type="ARBA" id="ARBA00022989"/>
    </source>
</evidence>
<evidence type="ECO:0000256" key="1">
    <source>
        <dbReference type="ARBA" id="ARBA00004162"/>
    </source>
</evidence>
<evidence type="ECO:0000256" key="4">
    <source>
        <dbReference type="ARBA" id="ARBA00022692"/>
    </source>
</evidence>
<keyword evidence="5 8" id="KW-1133">Transmembrane helix</keyword>
<feature type="transmembrane region" description="Helical" evidence="8">
    <location>
        <begin position="20"/>
        <end position="41"/>
    </location>
</feature>
<dbReference type="PANTHER" id="PTHR30558">
    <property type="entry name" value="EXBD MEMBRANE COMPONENT OF PMF-DRIVEN MACROMOLECULE IMPORT SYSTEM"/>
    <property type="match status" value="1"/>
</dbReference>
<dbReference type="Pfam" id="PF02472">
    <property type="entry name" value="ExbD"/>
    <property type="match status" value="1"/>
</dbReference>
<accession>A0A2S9IGM8</accession>
<keyword evidence="3" id="KW-1003">Cell membrane</keyword>
<organism evidence="9 10">
    <name type="scientific">Pantoea coffeiphila</name>
    <dbReference type="NCBI Taxonomy" id="1465635"/>
    <lineage>
        <taxon>Bacteria</taxon>
        <taxon>Pseudomonadati</taxon>
        <taxon>Pseudomonadota</taxon>
        <taxon>Gammaproteobacteria</taxon>
        <taxon>Enterobacterales</taxon>
        <taxon>Erwiniaceae</taxon>
        <taxon>Pantoea</taxon>
    </lineage>
</organism>
<keyword evidence="10" id="KW-1185">Reference proteome</keyword>
<keyword evidence="6 8" id="KW-0472">Membrane</keyword>
<dbReference type="Proteomes" id="UP000239181">
    <property type="component" value="Unassembled WGS sequence"/>
</dbReference>
<dbReference type="OrthoDB" id="9798629at2"/>
<protein>
    <submittedName>
        <fullName evidence="9">Biopolymer transporter ExbD</fullName>
    </submittedName>
</protein>
<keyword evidence="4 7" id="KW-0812">Transmembrane</keyword>
<dbReference type="Gene3D" id="3.30.420.270">
    <property type="match status" value="1"/>
</dbReference>
<evidence type="ECO:0000313" key="10">
    <source>
        <dbReference type="Proteomes" id="UP000239181"/>
    </source>
</evidence>
<keyword evidence="7" id="KW-0813">Transport</keyword>
<evidence type="ECO:0000256" key="7">
    <source>
        <dbReference type="RuleBase" id="RU003879"/>
    </source>
</evidence>
<dbReference type="AlphaFoldDB" id="A0A2S9IGM8"/>
<dbReference type="GO" id="GO:0022857">
    <property type="term" value="F:transmembrane transporter activity"/>
    <property type="evidence" value="ECO:0007669"/>
    <property type="project" value="InterPro"/>
</dbReference>
<evidence type="ECO:0000256" key="6">
    <source>
        <dbReference type="ARBA" id="ARBA00023136"/>
    </source>
</evidence>
<evidence type="ECO:0000256" key="3">
    <source>
        <dbReference type="ARBA" id="ARBA00022475"/>
    </source>
</evidence>
<name>A0A2S9IGM8_9GAMM</name>
<dbReference type="PANTHER" id="PTHR30558:SF7">
    <property type="entry name" value="TOL-PAL SYSTEM PROTEIN TOLR"/>
    <property type="match status" value="1"/>
</dbReference>
<comment type="caution">
    <text evidence="9">The sequence shown here is derived from an EMBL/GenBank/DDBJ whole genome shotgun (WGS) entry which is preliminary data.</text>
</comment>
<keyword evidence="7" id="KW-0653">Protein transport</keyword>
<evidence type="ECO:0000256" key="2">
    <source>
        <dbReference type="ARBA" id="ARBA00005811"/>
    </source>
</evidence>
<comment type="similarity">
    <text evidence="2 7">Belongs to the ExbD/TolR family.</text>
</comment>
<reference evidence="9 10" key="1">
    <citation type="submission" date="2017-10" db="EMBL/GenBank/DDBJ databases">
        <title>Draft genome of two endophytic bacteria isolated from 'guarana' Paullinia cupana (Mart.) Ducke.</title>
        <authorList>
            <person name="Siqueira K.A."/>
            <person name="Liotti R.G."/>
            <person name="Mendes T.A."/>
            <person name="Soares M.A."/>
        </authorList>
    </citation>
    <scope>NUCLEOTIDE SEQUENCE [LARGE SCALE GENOMIC DNA]</scope>
    <source>
        <strain evidence="9 10">342</strain>
    </source>
</reference>